<dbReference type="Pfam" id="PF13567">
    <property type="entry name" value="DUF4131"/>
    <property type="match status" value="1"/>
</dbReference>
<protein>
    <submittedName>
        <fullName evidence="8">ComE operon protein 3</fullName>
    </submittedName>
</protein>
<dbReference type="EMBL" id="PQSP01000006">
    <property type="protein sequence ID" value="RUS66196.1"/>
    <property type="molecule type" value="Genomic_DNA"/>
</dbReference>
<dbReference type="SUPFAM" id="SSF56281">
    <property type="entry name" value="Metallo-hydrolase/oxidoreductase"/>
    <property type="match status" value="1"/>
</dbReference>
<dbReference type="InterPro" id="IPR004477">
    <property type="entry name" value="ComEC_N"/>
</dbReference>
<keyword evidence="2" id="KW-1003">Cell membrane</keyword>
<evidence type="ECO:0000256" key="2">
    <source>
        <dbReference type="ARBA" id="ARBA00022475"/>
    </source>
</evidence>
<keyword evidence="4 6" id="KW-1133">Transmembrane helix</keyword>
<evidence type="ECO:0000256" key="1">
    <source>
        <dbReference type="ARBA" id="ARBA00004651"/>
    </source>
</evidence>
<keyword evidence="9" id="KW-1185">Reference proteome</keyword>
<feature type="transmembrane region" description="Helical" evidence="6">
    <location>
        <begin position="63"/>
        <end position="82"/>
    </location>
</feature>
<dbReference type="InterPro" id="IPR052159">
    <property type="entry name" value="Competence_DNA_uptake"/>
</dbReference>
<dbReference type="InterPro" id="IPR035681">
    <property type="entry name" value="ComA-like_MBL"/>
</dbReference>
<comment type="caution">
    <text evidence="8">The sequence shown here is derived from an EMBL/GenBank/DDBJ whole genome shotgun (WGS) entry which is preliminary data.</text>
</comment>
<dbReference type="Pfam" id="PF00753">
    <property type="entry name" value="Lactamase_B"/>
    <property type="match status" value="1"/>
</dbReference>
<evidence type="ECO:0000256" key="6">
    <source>
        <dbReference type="SAM" id="Phobius"/>
    </source>
</evidence>
<evidence type="ECO:0000313" key="9">
    <source>
        <dbReference type="Proteomes" id="UP000286947"/>
    </source>
</evidence>
<dbReference type="SMART" id="SM00849">
    <property type="entry name" value="Lactamase_B"/>
    <property type="match status" value="1"/>
</dbReference>
<dbReference type="PANTHER" id="PTHR30619">
    <property type="entry name" value="DNA INTERNALIZATION/COMPETENCE PROTEIN COMEC/REC2"/>
    <property type="match status" value="1"/>
</dbReference>
<dbReference type="GO" id="GO:0005886">
    <property type="term" value="C:plasma membrane"/>
    <property type="evidence" value="ECO:0007669"/>
    <property type="project" value="UniProtKB-SubCell"/>
</dbReference>
<feature type="transmembrane region" description="Helical" evidence="6">
    <location>
        <begin position="516"/>
        <end position="534"/>
    </location>
</feature>
<dbReference type="NCBIfam" id="TIGR00361">
    <property type="entry name" value="ComEC_Rec2"/>
    <property type="match status" value="1"/>
</dbReference>
<dbReference type="Proteomes" id="UP000286947">
    <property type="component" value="Unassembled WGS sequence"/>
</dbReference>
<keyword evidence="5 6" id="KW-0472">Membrane</keyword>
<dbReference type="GO" id="GO:0030420">
    <property type="term" value="P:establishment of competence for transformation"/>
    <property type="evidence" value="ECO:0007669"/>
    <property type="project" value="InterPro"/>
</dbReference>
<keyword evidence="3 6" id="KW-0812">Transmembrane</keyword>
<evidence type="ECO:0000256" key="3">
    <source>
        <dbReference type="ARBA" id="ARBA00022692"/>
    </source>
</evidence>
<feature type="transmembrane region" description="Helical" evidence="6">
    <location>
        <begin position="299"/>
        <end position="322"/>
    </location>
</feature>
<feature type="transmembrane region" description="Helical" evidence="6">
    <location>
        <begin position="457"/>
        <end position="479"/>
    </location>
</feature>
<dbReference type="PANTHER" id="PTHR30619:SF1">
    <property type="entry name" value="RECOMBINATION PROTEIN 2"/>
    <property type="match status" value="1"/>
</dbReference>
<evidence type="ECO:0000259" key="7">
    <source>
        <dbReference type="SMART" id="SM00849"/>
    </source>
</evidence>
<proteinExistence type="predicted"/>
<sequence length="859" mass="95135">MEAICAAWLVGITWQLGQARLWGAEIYLVLFLAAGAGLAWMVYVWRQSLYVVQGRYRRWGQRVLVWTLLVCMGFAWAGWRAAHKMADAMLPGLERQDILVEGVVDTLPQLQSGRWRFTLAVKTAELNGEPVQLPAKLQLSWYFSASAVDDANDAMPDIHVGQHWRFEVRLRAPHGSMNPHGFDYELWLWGQGIGAVGYVRTAKNAATPRLLADAQGSLVERWREQVRSKIMHTVPDARQAGLLAALTLGDQRAISRDDWQIFRTTGVAHLVSISGLHITMMAWLAMCLINWLWRRSVRLMLWLPAHTAAAVGGLLCAVLYALFAGWGIPAQRTVLMLATVVLLRVVGIRWPWYTVWCFAAAVVVAADPWALLQAGFWLSFIAVGVLLAQATDGIDGQKQLERKERYPLPDQLALQPWWQRLWKSVWRSCWQLLVVQWRISIALAPLTLLLFQQVSVVGLVANLFAIPWVTFVMVPLSLLGMVWHPLWLFAAWAADVLLAVLQWLSNWTWAVWSSAVPPWPVGVAAVLGAVVLVLPVWRWRYRLLGLLMVIPVLVWQPTRVAQGEFEVIALDVGQGSAVLVRTATHDLLYDTGPKYTEDSDAGSLMVVPALHALGVHVDRVVVSHVDADHAGGLYSVLAAYPQADLLASAPSGDAVWQSTAADHIPCVAGLSWQWDDVQFTVLHPTVQMESRGSSRALSGNAQSCVLRVAATNSVGKEVAALLTGDIEAKQEGELVARSADCSARIHSTGPIGASAADSAEQQCGTSLHADWLLAPHHGSKTSSSGVFLDAVNPQWVVVQSGYLNRFGHPDEDVLKRYSQRGIQLVNTVSCGAATWRSDALEQMQCERMQRSRYWHHQVQ</sequence>
<dbReference type="InterPro" id="IPR036866">
    <property type="entry name" value="RibonucZ/Hydroxyglut_hydro"/>
</dbReference>
<accession>A0A433SBX3</accession>
<dbReference type="InterPro" id="IPR025405">
    <property type="entry name" value="DUF4131"/>
</dbReference>
<gene>
    <name evidence="8" type="primary">comEC</name>
    <name evidence="8" type="ORF">CUZ56_02275</name>
</gene>
<name>A0A433SBX3_9BURK</name>
<dbReference type="Gene3D" id="3.60.15.10">
    <property type="entry name" value="Ribonuclease Z/Hydroxyacylglutathione hydrolase-like"/>
    <property type="match status" value="1"/>
</dbReference>
<feature type="transmembrane region" description="Helical" evidence="6">
    <location>
        <begin position="21"/>
        <end position="43"/>
    </location>
</feature>
<dbReference type="InterPro" id="IPR004797">
    <property type="entry name" value="Competence_ComEC/Rec2"/>
</dbReference>
<dbReference type="RefSeq" id="WP_126980449.1">
    <property type="nucleotide sequence ID" value="NZ_PQSP01000006.1"/>
</dbReference>
<reference evidence="8 9" key="1">
    <citation type="submission" date="2018-01" db="EMBL/GenBank/DDBJ databases">
        <title>Saezia sanguinis gen. nov., sp. nov., in the order Burkholderiales isolated from human blood.</title>
        <authorList>
            <person name="Medina-Pascual M.J."/>
            <person name="Valdezate S."/>
            <person name="Monzon S."/>
            <person name="Cuesta I."/>
            <person name="Carrasco G."/>
            <person name="Villalon P."/>
            <person name="Saez-Nieto J.A."/>
        </authorList>
    </citation>
    <scope>NUCLEOTIDE SEQUENCE [LARGE SCALE GENOMIC DNA]</scope>
    <source>
        <strain evidence="8 9">CNM695-12</strain>
    </source>
</reference>
<organism evidence="8 9">
    <name type="scientific">Saezia sanguinis</name>
    <dbReference type="NCBI Taxonomy" id="1965230"/>
    <lineage>
        <taxon>Bacteria</taxon>
        <taxon>Pseudomonadati</taxon>
        <taxon>Pseudomonadota</taxon>
        <taxon>Betaproteobacteria</taxon>
        <taxon>Burkholderiales</taxon>
        <taxon>Saeziaceae</taxon>
        <taxon>Saezia</taxon>
    </lineage>
</organism>
<feature type="transmembrane region" description="Helical" evidence="6">
    <location>
        <begin position="270"/>
        <end position="293"/>
    </location>
</feature>
<comment type="subcellular location">
    <subcellularLocation>
        <location evidence="1">Cell membrane</location>
        <topology evidence="1">Multi-pass membrane protein</topology>
    </subcellularLocation>
</comment>
<evidence type="ECO:0000313" key="8">
    <source>
        <dbReference type="EMBL" id="RUS66196.1"/>
    </source>
</evidence>
<dbReference type="AlphaFoldDB" id="A0A433SBX3"/>
<feature type="transmembrane region" description="Helical" evidence="6">
    <location>
        <begin position="358"/>
        <end position="388"/>
    </location>
</feature>
<feature type="transmembrane region" description="Helical" evidence="6">
    <location>
        <begin position="486"/>
        <end position="504"/>
    </location>
</feature>
<evidence type="ECO:0000256" key="5">
    <source>
        <dbReference type="ARBA" id="ARBA00023136"/>
    </source>
</evidence>
<dbReference type="NCBIfam" id="TIGR00360">
    <property type="entry name" value="ComEC_N-term"/>
    <property type="match status" value="1"/>
</dbReference>
<dbReference type="Pfam" id="PF03772">
    <property type="entry name" value="Competence"/>
    <property type="match status" value="1"/>
</dbReference>
<dbReference type="OrthoDB" id="9761531at2"/>
<evidence type="ECO:0000256" key="4">
    <source>
        <dbReference type="ARBA" id="ARBA00022989"/>
    </source>
</evidence>
<dbReference type="CDD" id="cd07731">
    <property type="entry name" value="ComA-like_MBL-fold"/>
    <property type="match status" value="1"/>
</dbReference>
<feature type="domain" description="Metallo-beta-lactamase" evidence="7">
    <location>
        <begin position="574"/>
        <end position="776"/>
    </location>
</feature>
<dbReference type="InterPro" id="IPR001279">
    <property type="entry name" value="Metallo-B-lactamas"/>
</dbReference>